<protein>
    <submittedName>
        <fullName evidence="1">Uncharacterized protein</fullName>
    </submittedName>
</protein>
<gene>
    <name evidence="1" type="ORF">NESM_000891600</name>
</gene>
<evidence type="ECO:0000313" key="2">
    <source>
        <dbReference type="Proteomes" id="UP001430356"/>
    </source>
</evidence>
<name>A0AAW0F1Y2_9TRYP</name>
<keyword evidence="2" id="KW-1185">Reference proteome</keyword>
<organism evidence="1 2">
    <name type="scientific">Novymonas esmeraldas</name>
    <dbReference type="NCBI Taxonomy" id="1808958"/>
    <lineage>
        <taxon>Eukaryota</taxon>
        <taxon>Discoba</taxon>
        <taxon>Euglenozoa</taxon>
        <taxon>Kinetoplastea</taxon>
        <taxon>Metakinetoplastina</taxon>
        <taxon>Trypanosomatida</taxon>
        <taxon>Trypanosomatidae</taxon>
        <taxon>Novymonas</taxon>
    </lineage>
</organism>
<comment type="caution">
    <text evidence="1">The sequence shown here is derived from an EMBL/GenBank/DDBJ whole genome shotgun (WGS) entry which is preliminary data.</text>
</comment>
<dbReference type="AlphaFoldDB" id="A0AAW0F1Y2"/>
<dbReference type="Proteomes" id="UP001430356">
    <property type="component" value="Unassembled WGS sequence"/>
</dbReference>
<accession>A0AAW0F1Y2</accession>
<sequence length="78" mass="8333">MAGGGRAFSNAVAQGRVVVNRELTTALAVSEANRELVGNCLSACLHEDPAMRPQAKEGRKLTKRLLNSLGLVIEEDVE</sequence>
<proteinExistence type="predicted"/>
<dbReference type="EMBL" id="JAECZO010000242">
    <property type="protein sequence ID" value="KAK7199214.1"/>
    <property type="molecule type" value="Genomic_DNA"/>
</dbReference>
<reference evidence="1 2" key="1">
    <citation type="journal article" date="2021" name="MBio">
        <title>A New Model Trypanosomatid, Novymonas esmeraldas: Genomic Perception of Its 'Candidatus Pandoraea novymonadis' Endosymbiont.</title>
        <authorList>
            <person name="Zakharova A."/>
            <person name="Saura A."/>
            <person name="Butenko A."/>
            <person name="Podesvova L."/>
            <person name="Warmusova S."/>
            <person name="Kostygov A.Y."/>
            <person name="Nenarokova A."/>
            <person name="Lukes J."/>
            <person name="Opperdoes F.R."/>
            <person name="Yurchenko V."/>
        </authorList>
    </citation>
    <scope>NUCLEOTIDE SEQUENCE [LARGE SCALE GENOMIC DNA]</scope>
    <source>
        <strain evidence="1 2">E262AT.01</strain>
    </source>
</reference>
<evidence type="ECO:0000313" key="1">
    <source>
        <dbReference type="EMBL" id="KAK7199214.1"/>
    </source>
</evidence>